<keyword evidence="3" id="KW-1185">Reference proteome</keyword>
<gene>
    <name evidence="2" type="ORF">SAMN05216270_11049</name>
</gene>
<evidence type="ECO:0000256" key="1">
    <source>
        <dbReference type="SAM" id="Phobius"/>
    </source>
</evidence>
<dbReference type="RefSeq" id="WP_091037769.1">
    <property type="nucleotide sequence ID" value="NZ_FNAD01000010.1"/>
</dbReference>
<feature type="transmembrane region" description="Helical" evidence="1">
    <location>
        <begin position="69"/>
        <end position="88"/>
    </location>
</feature>
<reference evidence="3" key="1">
    <citation type="submission" date="2016-10" db="EMBL/GenBank/DDBJ databases">
        <authorList>
            <person name="Varghese N."/>
            <person name="Submissions S."/>
        </authorList>
    </citation>
    <scope>NUCLEOTIDE SEQUENCE [LARGE SCALE GENOMIC DNA]</scope>
    <source>
        <strain evidence="3">CGMCC 4.3516</strain>
    </source>
</reference>
<accession>A0A1G6Z4B9</accession>
<proteinExistence type="predicted"/>
<dbReference type="STRING" id="58114.SAMN05216270_11049"/>
<keyword evidence="1" id="KW-1133">Transmembrane helix</keyword>
<dbReference type="AlphaFoldDB" id="A0A1G6Z4B9"/>
<keyword evidence="1" id="KW-0812">Transmembrane</keyword>
<keyword evidence="1" id="KW-0472">Membrane</keyword>
<evidence type="ECO:0000313" key="3">
    <source>
        <dbReference type="Proteomes" id="UP000198949"/>
    </source>
</evidence>
<sequence length="95" mass="11037">MVIDPYAPLEEHSTDDLVAEIRRLNRVCFEHEQAREQLEWRISALTDERLHEVKEETDRLQLKGFVKGVSAMVVCYLVIRVLGIWGALGPRAFWS</sequence>
<dbReference type="Proteomes" id="UP000198949">
    <property type="component" value="Unassembled WGS sequence"/>
</dbReference>
<name>A0A1G6Z4B9_9ACTN</name>
<protein>
    <submittedName>
        <fullName evidence="2">Uncharacterized protein</fullName>
    </submittedName>
</protein>
<organism evidence="2 3">
    <name type="scientific">Glycomyces harbinensis</name>
    <dbReference type="NCBI Taxonomy" id="58114"/>
    <lineage>
        <taxon>Bacteria</taxon>
        <taxon>Bacillati</taxon>
        <taxon>Actinomycetota</taxon>
        <taxon>Actinomycetes</taxon>
        <taxon>Glycomycetales</taxon>
        <taxon>Glycomycetaceae</taxon>
        <taxon>Glycomyces</taxon>
    </lineage>
</organism>
<dbReference type="EMBL" id="FNAD01000010">
    <property type="protein sequence ID" value="SDD97509.1"/>
    <property type="molecule type" value="Genomic_DNA"/>
</dbReference>
<evidence type="ECO:0000313" key="2">
    <source>
        <dbReference type="EMBL" id="SDD97509.1"/>
    </source>
</evidence>